<evidence type="ECO:0000259" key="3">
    <source>
        <dbReference type="Pfam" id="PF13800"/>
    </source>
</evidence>
<accession>A0ABW3L1U1</accession>
<protein>
    <submittedName>
        <fullName evidence="4">Anti sigma factor C-terminal domain-containing protein</fullName>
    </submittedName>
</protein>
<feature type="domain" description="Sigma factor regulator C-terminal" evidence="2">
    <location>
        <begin position="159"/>
        <end position="322"/>
    </location>
</feature>
<dbReference type="Pfam" id="PF13800">
    <property type="entry name" value="Sigma_reg_N"/>
    <property type="match status" value="1"/>
</dbReference>
<evidence type="ECO:0000256" key="1">
    <source>
        <dbReference type="SAM" id="Phobius"/>
    </source>
</evidence>
<dbReference type="RefSeq" id="WP_386060939.1">
    <property type="nucleotide sequence ID" value="NZ_JBHTKL010000005.1"/>
</dbReference>
<gene>
    <name evidence="4" type="ORF">ACFQ2J_12710</name>
</gene>
<reference evidence="5" key="1">
    <citation type="journal article" date="2019" name="Int. J. Syst. Evol. Microbiol.">
        <title>The Global Catalogue of Microorganisms (GCM) 10K type strain sequencing project: providing services to taxonomists for standard genome sequencing and annotation.</title>
        <authorList>
            <consortium name="The Broad Institute Genomics Platform"/>
            <consortium name="The Broad Institute Genome Sequencing Center for Infectious Disease"/>
            <person name="Wu L."/>
            <person name="Ma J."/>
        </authorList>
    </citation>
    <scope>NUCLEOTIDE SEQUENCE [LARGE SCALE GENOMIC DNA]</scope>
    <source>
        <strain evidence="5">CCUG 56607</strain>
    </source>
</reference>
<dbReference type="InterPro" id="IPR025672">
    <property type="entry name" value="Sigma_reg_C_dom"/>
</dbReference>
<sequence length="329" mass="37971">MTEWTKDKEKKVLWKYRFTLTLRIVRVLATIFLIYVIYNAALNFIYHQSEGGFKHAANAKLATEWKYPAVDVDFFNEMPEISPVLTQHISFDLKRKLGKEDQVVGSVEVDKSFFPIFSQWKIEYIQPKDQNPFPFYLPEDPRTGDATTFLPSDETWNRLEQVHEGTVADLGFSLKDYVAPEELVTRLEGYDLDIRWMPIYSGELQEFESSYGASGGALSVDAIGMGQLYGLDRDDFQSWGSMSFSKDSIKDHEQEMLSNMQAIIEEGEGYYKNFLGMPYLNERHDYLAENGFQVYGAVVTGPVKELLKLKQDELIHGASLGEMDYWNWE</sequence>
<comment type="caution">
    <text evidence="4">The sequence shown here is derived from an EMBL/GenBank/DDBJ whole genome shotgun (WGS) entry which is preliminary data.</text>
</comment>
<name>A0ABW3L1U1_9BACI</name>
<keyword evidence="1" id="KW-0812">Transmembrane</keyword>
<dbReference type="Proteomes" id="UP001596990">
    <property type="component" value="Unassembled WGS sequence"/>
</dbReference>
<keyword evidence="1" id="KW-0472">Membrane</keyword>
<dbReference type="EMBL" id="JBHTKL010000005">
    <property type="protein sequence ID" value="MFD1020039.1"/>
    <property type="molecule type" value="Genomic_DNA"/>
</dbReference>
<organism evidence="4 5">
    <name type="scientific">Thalassobacillus hwangdonensis</name>
    <dbReference type="NCBI Taxonomy" id="546108"/>
    <lineage>
        <taxon>Bacteria</taxon>
        <taxon>Bacillati</taxon>
        <taxon>Bacillota</taxon>
        <taxon>Bacilli</taxon>
        <taxon>Bacillales</taxon>
        <taxon>Bacillaceae</taxon>
        <taxon>Thalassobacillus</taxon>
    </lineage>
</organism>
<evidence type="ECO:0000313" key="5">
    <source>
        <dbReference type="Proteomes" id="UP001596990"/>
    </source>
</evidence>
<keyword evidence="5" id="KW-1185">Reference proteome</keyword>
<proteinExistence type="predicted"/>
<evidence type="ECO:0000313" key="4">
    <source>
        <dbReference type="EMBL" id="MFD1020039.1"/>
    </source>
</evidence>
<evidence type="ECO:0000259" key="2">
    <source>
        <dbReference type="Pfam" id="PF13791"/>
    </source>
</evidence>
<feature type="transmembrane region" description="Helical" evidence="1">
    <location>
        <begin position="20"/>
        <end position="38"/>
    </location>
</feature>
<keyword evidence="1" id="KW-1133">Transmembrane helix</keyword>
<dbReference type="Pfam" id="PF13791">
    <property type="entry name" value="Sigma_reg_C"/>
    <property type="match status" value="1"/>
</dbReference>
<dbReference type="InterPro" id="IPR029101">
    <property type="entry name" value="Sigma_reg_N"/>
</dbReference>
<feature type="domain" description="Sigma factor regulator N-terminal" evidence="3">
    <location>
        <begin position="10"/>
        <end position="101"/>
    </location>
</feature>